<dbReference type="InterPro" id="IPR023000">
    <property type="entry name" value="Shikimate_kinase_CS"/>
</dbReference>
<evidence type="ECO:0000313" key="12">
    <source>
        <dbReference type="EMBL" id="PZO88876.1"/>
    </source>
</evidence>
<dbReference type="GO" id="GO:0005829">
    <property type="term" value="C:cytosol"/>
    <property type="evidence" value="ECO:0007669"/>
    <property type="project" value="TreeGrafter"/>
</dbReference>
<feature type="binding site" evidence="11">
    <location>
        <position position="27"/>
    </location>
    <ligand>
        <name>Mg(2+)</name>
        <dbReference type="ChEBI" id="CHEBI:18420"/>
    </ligand>
</feature>
<keyword evidence="4 11" id="KW-0028">Amino-acid biosynthesis</keyword>
<accession>A0A2W5A645</accession>
<keyword evidence="8 11" id="KW-0067">ATP-binding</keyword>
<evidence type="ECO:0000256" key="2">
    <source>
        <dbReference type="ARBA" id="ARBA00006997"/>
    </source>
</evidence>
<comment type="caution">
    <text evidence="11">Lacks conserved residue(s) required for the propagation of feature annotation.</text>
</comment>
<feature type="binding site" evidence="11">
    <location>
        <position position="91"/>
    </location>
    <ligand>
        <name>substrate</name>
    </ligand>
</feature>
<dbReference type="GO" id="GO:0009423">
    <property type="term" value="P:chorismate biosynthetic process"/>
    <property type="evidence" value="ECO:0007669"/>
    <property type="project" value="UniProtKB-UniRule"/>
</dbReference>
<comment type="function">
    <text evidence="11">Catalyzes the specific phosphorylation of the 3-hydroxyl group of shikimic acid using ATP as a cosubstrate.</text>
</comment>
<dbReference type="SUPFAM" id="SSF52540">
    <property type="entry name" value="P-loop containing nucleoside triphosphate hydrolases"/>
    <property type="match status" value="1"/>
</dbReference>
<dbReference type="PANTHER" id="PTHR21087:SF16">
    <property type="entry name" value="SHIKIMATE KINASE 1, CHLOROPLASTIC"/>
    <property type="match status" value="1"/>
</dbReference>
<comment type="subcellular location">
    <subcellularLocation>
        <location evidence="11">Cytoplasm</location>
    </subcellularLocation>
</comment>
<evidence type="ECO:0000256" key="5">
    <source>
        <dbReference type="ARBA" id="ARBA00022679"/>
    </source>
</evidence>
<dbReference type="HAMAP" id="MF_00109">
    <property type="entry name" value="Shikimate_kinase"/>
    <property type="match status" value="1"/>
</dbReference>
<evidence type="ECO:0000256" key="3">
    <source>
        <dbReference type="ARBA" id="ARBA00012154"/>
    </source>
</evidence>
<keyword evidence="11" id="KW-0479">Metal-binding</keyword>
<dbReference type="GO" id="GO:0009073">
    <property type="term" value="P:aromatic amino acid family biosynthetic process"/>
    <property type="evidence" value="ECO:0007669"/>
    <property type="project" value="UniProtKB-KW"/>
</dbReference>
<evidence type="ECO:0000256" key="9">
    <source>
        <dbReference type="ARBA" id="ARBA00023141"/>
    </source>
</evidence>
<dbReference type="InterPro" id="IPR031322">
    <property type="entry name" value="Shikimate/glucono_kinase"/>
</dbReference>
<dbReference type="Proteomes" id="UP000249557">
    <property type="component" value="Unassembled WGS sequence"/>
</dbReference>
<dbReference type="Pfam" id="PF01202">
    <property type="entry name" value="SKI"/>
    <property type="match status" value="1"/>
</dbReference>
<feature type="binding site" evidence="11">
    <location>
        <position position="69"/>
    </location>
    <ligand>
        <name>substrate</name>
    </ligand>
</feature>
<feature type="binding site" evidence="11">
    <location>
        <position position="148"/>
    </location>
    <ligand>
        <name>substrate</name>
    </ligand>
</feature>
<evidence type="ECO:0000256" key="1">
    <source>
        <dbReference type="ARBA" id="ARBA00004842"/>
    </source>
</evidence>
<feature type="binding site" evidence="11">
    <location>
        <position position="45"/>
    </location>
    <ligand>
        <name>substrate</name>
    </ligand>
</feature>
<evidence type="ECO:0000256" key="4">
    <source>
        <dbReference type="ARBA" id="ARBA00022605"/>
    </source>
</evidence>
<reference evidence="12 13" key="1">
    <citation type="submission" date="2017-08" db="EMBL/GenBank/DDBJ databases">
        <title>Infants hospitalized years apart are colonized by the same room-sourced microbial strains.</title>
        <authorList>
            <person name="Brooks B."/>
            <person name="Olm M.R."/>
            <person name="Firek B.A."/>
            <person name="Baker R."/>
            <person name="Thomas B.C."/>
            <person name="Morowitz M.J."/>
            <person name="Banfield J.F."/>
        </authorList>
    </citation>
    <scope>NUCLEOTIDE SEQUENCE [LARGE SCALE GENOMIC DNA]</scope>
    <source>
        <strain evidence="12">S2_018_000_R2_104</strain>
    </source>
</reference>
<evidence type="ECO:0000256" key="10">
    <source>
        <dbReference type="ARBA" id="ARBA00048567"/>
    </source>
</evidence>
<comment type="subunit">
    <text evidence="11">Monomer.</text>
</comment>
<feature type="binding site" evidence="11">
    <location>
        <begin position="23"/>
        <end position="28"/>
    </location>
    <ligand>
        <name>ATP</name>
        <dbReference type="ChEBI" id="CHEBI:30616"/>
    </ligand>
</feature>
<comment type="caution">
    <text evidence="12">The sequence shown here is derived from an EMBL/GenBank/DDBJ whole genome shotgun (WGS) entry which is preliminary data.</text>
</comment>
<dbReference type="Gene3D" id="3.40.50.300">
    <property type="entry name" value="P-loop containing nucleotide triphosphate hydrolases"/>
    <property type="match status" value="1"/>
</dbReference>
<dbReference type="AlphaFoldDB" id="A0A2W5A645"/>
<keyword evidence="6 11" id="KW-0547">Nucleotide-binding</keyword>
<evidence type="ECO:0000256" key="6">
    <source>
        <dbReference type="ARBA" id="ARBA00022741"/>
    </source>
</evidence>
<proteinExistence type="inferred from homology"/>
<keyword evidence="11" id="KW-0460">Magnesium</keyword>
<name>A0A2W5A645_9BACT</name>
<protein>
    <recommendedName>
        <fullName evidence="3 11">Shikimate kinase</fullName>
        <shortName evidence="11">SK</shortName>
        <ecNumber evidence="3 11">2.7.1.71</ecNumber>
    </recommendedName>
</protein>
<keyword evidence="5 11" id="KW-0808">Transferase</keyword>
<dbReference type="InterPro" id="IPR000623">
    <property type="entry name" value="Shikimate_kinase/TSH1"/>
</dbReference>
<dbReference type="PANTHER" id="PTHR21087">
    <property type="entry name" value="SHIKIMATE KINASE"/>
    <property type="match status" value="1"/>
</dbReference>
<comment type="similarity">
    <text evidence="2 11">Belongs to the shikimate kinase family.</text>
</comment>
<sequence>MDTLCTNIRDALEKPVVMIGLMGAGKTKIGFLLAKALGLPFIDADNEIEKAAGMTIAEMFETHGEPAFRDLERAVMARLLSGDMCVIATGGGAVMNDLTAALVWNKSLAVWLKADLDVLVERTGRSNKRPLLRNGDPREILGALMDRRYPVYAKSHVVVDTDAAEAEVTLARTLDALAAHLDVKEKA</sequence>
<gene>
    <name evidence="11" type="primary">aroK</name>
    <name evidence="12" type="ORF">DI626_00625</name>
</gene>
<dbReference type="NCBIfam" id="NF010552">
    <property type="entry name" value="PRK13946.1"/>
    <property type="match status" value="1"/>
</dbReference>
<organism evidence="12 13">
    <name type="scientific">Micavibrio aeruginosavorus</name>
    <dbReference type="NCBI Taxonomy" id="349221"/>
    <lineage>
        <taxon>Bacteria</taxon>
        <taxon>Pseudomonadati</taxon>
        <taxon>Bdellovibrionota</taxon>
        <taxon>Bdellovibrionia</taxon>
        <taxon>Bdellovibrionales</taxon>
        <taxon>Pseudobdellovibrionaceae</taxon>
        <taxon>Micavibrio</taxon>
    </lineage>
</organism>
<keyword evidence="7 11" id="KW-0418">Kinase</keyword>
<dbReference type="InterPro" id="IPR027417">
    <property type="entry name" value="P-loop_NTPase"/>
</dbReference>
<dbReference type="EC" id="2.7.1.71" evidence="3 11"/>
<comment type="cofactor">
    <cofactor evidence="11">
        <name>Mg(2+)</name>
        <dbReference type="ChEBI" id="CHEBI:18420"/>
    </cofactor>
    <text evidence="11">Binds 1 Mg(2+) ion per subunit.</text>
</comment>
<evidence type="ECO:0000256" key="11">
    <source>
        <dbReference type="HAMAP-Rule" id="MF_00109"/>
    </source>
</evidence>
<dbReference type="EMBL" id="QFNK01000005">
    <property type="protein sequence ID" value="PZO88876.1"/>
    <property type="molecule type" value="Genomic_DNA"/>
</dbReference>
<dbReference type="GO" id="GO:0008652">
    <property type="term" value="P:amino acid biosynthetic process"/>
    <property type="evidence" value="ECO:0007669"/>
    <property type="project" value="UniProtKB-KW"/>
</dbReference>
<evidence type="ECO:0000313" key="13">
    <source>
        <dbReference type="Proteomes" id="UP000249557"/>
    </source>
</evidence>
<evidence type="ECO:0000256" key="8">
    <source>
        <dbReference type="ARBA" id="ARBA00022840"/>
    </source>
</evidence>
<keyword evidence="9 11" id="KW-0057">Aromatic amino acid biosynthesis</keyword>
<evidence type="ECO:0000256" key="7">
    <source>
        <dbReference type="ARBA" id="ARBA00022777"/>
    </source>
</evidence>
<dbReference type="UniPathway" id="UPA00053">
    <property type="reaction ID" value="UER00088"/>
</dbReference>
<comment type="pathway">
    <text evidence="1 11">Metabolic intermediate biosynthesis; chorismate biosynthesis; chorismate from D-erythrose 4-phosphate and phosphoenolpyruvate: step 5/7.</text>
</comment>
<feature type="binding site" evidence="11">
    <location>
        <position position="129"/>
    </location>
    <ligand>
        <name>ATP</name>
        <dbReference type="ChEBI" id="CHEBI:30616"/>
    </ligand>
</feature>
<dbReference type="PRINTS" id="PR01100">
    <property type="entry name" value="SHIKIMTKNASE"/>
</dbReference>
<comment type="catalytic activity">
    <reaction evidence="10 11">
        <text>shikimate + ATP = 3-phosphoshikimate + ADP + H(+)</text>
        <dbReference type="Rhea" id="RHEA:13121"/>
        <dbReference type="ChEBI" id="CHEBI:15378"/>
        <dbReference type="ChEBI" id="CHEBI:30616"/>
        <dbReference type="ChEBI" id="CHEBI:36208"/>
        <dbReference type="ChEBI" id="CHEBI:145989"/>
        <dbReference type="ChEBI" id="CHEBI:456216"/>
        <dbReference type="EC" id="2.7.1.71"/>
    </reaction>
</comment>
<dbReference type="CDD" id="cd00464">
    <property type="entry name" value="SK"/>
    <property type="match status" value="1"/>
</dbReference>
<keyword evidence="11" id="KW-0963">Cytoplasm</keyword>
<dbReference type="PROSITE" id="PS01128">
    <property type="entry name" value="SHIKIMATE_KINASE"/>
    <property type="match status" value="1"/>
</dbReference>
<dbReference type="GO" id="GO:0000287">
    <property type="term" value="F:magnesium ion binding"/>
    <property type="evidence" value="ECO:0007669"/>
    <property type="project" value="UniProtKB-UniRule"/>
</dbReference>
<dbReference type="GO" id="GO:0004765">
    <property type="term" value="F:shikimate kinase activity"/>
    <property type="evidence" value="ECO:0007669"/>
    <property type="project" value="UniProtKB-UniRule"/>
</dbReference>
<dbReference type="GO" id="GO:0005524">
    <property type="term" value="F:ATP binding"/>
    <property type="evidence" value="ECO:0007669"/>
    <property type="project" value="UniProtKB-UniRule"/>
</dbReference>